<organism evidence="3 4">
    <name type="scientific">Ancylobacter defluvii</name>
    <dbReference type="NCBI Taxonomy" id="1282440"/>
    <lineage>
        <taxon>Bacteria</taxon>
        <taxon>Pseudomonadati</taxon>
        <taxon>Pseudomonadota</taxon>
        <taxon>Alphaproteobacteria</taxon>
        <taxon>Hyphomicrobiales</taxon>
        <taxon>Xanthobacteraceae</taxon>
        <taxon>Ancylobacter</taxon>
    </lineage>
</organism>
<protein>
    <recommendedName>
        <fullName evidence="2">SsuA/THI5-like domain-containing protein</fullName>
    </recommendedName>
</protein>
<dbReference type="PANTHER" id="PTHR31528">
    <property type="entry name" value="4-AMINO-5-HYDROXYMETHYL-2-METHYLPYRIMIDINE PHOSPHATE SYNTHASE THI11-RELATED"/>
    <property type="match status" value="1"/>
</dbReference>
<dbReference type="SUPFAM" id="SSF53850">
    <property type="entry name" value="Periplasmic binding protein-like II"/>
    <property type="match status" value="1"/>
</dbReference>
<dbReference type="Gene3D" id="3.40.190.10">
    <property type="entry name" value="Periplasmic binding protein-like II"/>
    <property type="match status" value="2"/>
</dbReference>
<accession>A0A9W6JU64</accession>
<name>A0A9W6JU64_9HYPH</name>
<evidence type="ECO:0000313" key="4">
    <source>
        <dbReference type="Proteomes" id="UP001143330"/>
    </source>
</evidence>
<dbReference type="AlphaFoldDB" id="A0A9W6JU64"/>
<dbReference type="Proteomes" id="UP001143330">
    <property type="component" value="Unassembled WGS sequence"/>
</dbReference>
<feature type="signal peptide" evidence="1">
    <location>
        <begin position="1"/>
        <end position="23"/>
    </location>
</feature>
<dbReference type="Pfam" id="PF09084">
    <property type="entry name" value="NMT1"/>
    <property type="match status" value="1"/>
</dbReference>
<dbReference type="GO" id="GO:0009228">
    <property type="term" value="P:thiamine biosynthetic process"/>
    <property type="evidence" value="ECO:0007669"/>
    <property type="project" value="InterPro"/>
</dbReference>
<feature type="domain" description="SsuA/THI5-like" evidence="2">
    <location>
        <begin position="36"/>
        <end position="250"/>
    </location>
</feature>
<evidence type="ECO:0000256" key="1">
    <source>
        <dbReference type="SAM" id="SignalP"/>
    </source>
</evidence>
<reference evidence="3" key="2">
    <citation type="submission" date="2023-01" db="EMBL/GenBank/DDBJ databases">
        <authorList>
            <person name="Sun Q."/>
            <person name="Evtushenko L."/>
        </authorList>
    </citation>
    <scope>NUCLEOTIDE SEQUENCE</scope>
    <source>
        <strain evidence="3">VKM B-2789</strain>
    </source>
</reference>
<keyword evidence="1" id="KW-0732">Signal</keyword>
<dbReference type="PANTHER" id="PTHR31528:SF15">
    <property type="entry name" value="RIBOFLAVIN-BINDING PROTEIN RIBY"/>
    <property type="match status" value="1"/>
</dbReference>
<dbReference type="InterPro" id="IPR015168">
    <property type="entry name" value="SsuA/THI5"/>
</dbReference>
<comment type="caution">
    <text evidence="3">The sequence shown here is derived from an EMBL/GenBank/DDBJ whole genome shotgun (WGS) entry which is preliminary data.</text>
</comment>
<gene>
    <name evidence="3" type="ORF">GCM10017653_07400</name>
</gene>
<reference evidence="3" key="1">
    <citation type="journal article" date="2014" name="Int. J. Syst. Evol. Microbiol.">
        <title>Complete genome sequence of Corynebacterium casei LMG S-19264T (=DSM 44701T), isolated from a smear-ripened cheese.</title>
        <authorList>
            <consortium name="US DOE Joint Genome Institute (JGI-PGF)"/>
            <person name="Walter F."/>
            <person name="Albersmeier A."/>
            <person name="Kalinowski J."/>
            <person name="Ruckert C."/>
        </authorList>
    </citation>
    <scope>NUCLEOTIDE SEQUENCE</scope>
    <source>
        <strain evidence="3">VKM B-2789</strain>
    </source>
</reference>
<sequence length="321" mass="33667">MLKRLAALFVLSAQFSVPLAAGAAEVNVTTDFGYNGRHAYFYVALDKGYYKAEGLDVNILRGQGSADAIKKVASGAAAFGFADAGSLVLARGNDKVPVKMVAVVYATPPQAIFALADSGIRTPKDLEGKTLADTASSSVRLLFPAYAEAAGIDASKVTWVTADGAALSSVLATGRADGIGQFLVGQPLVEKATAPKAVTALAYKDAGLNFYSNGLIASEEAIASQPEMVRGFVRATLKGMEEAFATPAEAAAIMHRYQKQIDPAVIEGEIKLVKELATVPGQPLGRIDPVRVKETVNVIAKYFKLNAPVDPKDLAVEGFVE</sequence>
<evidence type="ECO:0000313" key="3">
    <source>
        <dbReference type="EMBL" id="GLK82671.1"/>
    </source>
</evidence>
<evidence type="ECO:0000259" key="2">
    <source>
        <dbReference type="Pfam" id="PF09084"/>
    </source>
</evidence>
<keyword evidence="4" id="KW-1185">Reference proteome</keyword>
<proteinExistence type="predicted"/>
<dbReference type="InterPro" id="IPR027939">
    <property type="entry name" value="NMT1/THI5"/>
</dbReference>
<feature type="chain" id="PRO_5040792191" description="SsuA/THI5-like domain-containing protein" evidence="1">
    <location>
        <begin position="24"/>
        <end position="321"/>
    </location>
</feature>
<dbReference type="EMBL" id="BSFM01000004">
    <property type="protein sequence ID" value="GLK82671.1"/>
    <property type="molecule type" value="Genomic_DNA"/>
</dbReference>